<dbReference type="AlphaFoldDB" id="A0A955E1J2"/>
<name>A0A955E1J2_UNCKA</name>
<organism evidence="2 3">
    <name type="scientific">candidate division WWE3 bacterium</name>
    <dbReference type="NCBI Taxonomy" id="2053526"/>
    <lineage>
        <taxon>Bacteria</taxon>
        <taxon>Katanobacteria</taxon>
    </lineage>
</organism>
<comment type="caution">
    <text evidence="2">The sequence shown here is derived from an EMBL/GenBank/DDBJ whole genome shotgun (WGS) entry which is preliminary data.</text>
</comment>
<dbReference type="EMBL" id="JAGQNY010000012">
    <property type="protein sequence ID" value="MCA9302340.1"/>
    <property type="molecule type" value="Genomic_DNA"/>
</dbReference>
<gene>
    <name evidence="2" type="ORF">KDA10_03230</name>
</gene>
<keyword evidence="1" id="KW-0472">Membrane</keyword>
<keyword evidence="1" id="KW-1133">Transmembrane helix</keyword>
<reference evidence="2" key="2">
    <citation type="journal article" date="2021" name="Microbiome">
        <title>Successional dynamics and alternative stable states in a saline activated sludge microbial community over 9 years.</title>
        <authorList>
            <person name="Wang Y."/>
            <person name="Ye J."/>
            <person name="Ju F."/>
            <person name="Liu L."/>
            <person name="Boyd J.A."/>
            <person name="Deng Y."/>
            <person name="Parks D.H."/>
            <person name="Jiang X."/>
            <person name="Yin X."/>
            <person name="Woodcroft B.J."/>
            <person name="Tyson G.W."/>
            <person name="Hugenholtz P."/>
            <person name="Polz M.F."/>
            <person name="Zhang T."/>
        </authorList>
    </citation>
    <scope>NUCLEOTIDE SEQUENCE</scope>
    <source>
        <strain evidence="2">HKST-UBA80</strain>
    </source>
</reference>
<protein>
    <submittedName>
        <fullName evidence="2">Uncharacterized protein</fullName>
    </submittedName>
</protein>
<proteinExistence type="predicted"/>
<accession>A0A955E1J2</accession>
<evidence type="ECO:0000256" key="1">
    <source>
        <dbReference type="SAM" id="Phobius"/>
    </source>
</evidence>
<feature type="transmembrane region" description="Helical" evidence="1">
    <location>
        <begin position="15"/>
        <end position="33"/>
    </location>
</feature>
<reference evidence="2" key="1">
    <citation type="submission" date="2020-04" db="EMBL/GenBank/DDBJ databases">
        <authorList>
            <person name="Zhang T."/>
        </authorList>
    </citation>
    <scope>NUCLEOTIDE SEQUENCE</scope>
    <source>
        <strain evidence="2">HKST-UBA80</strain>
    </source>
</reference>
<evidence type="ECO:0000313" key="3">
    <source>
        <dbReference type="Proteomes" id="UP000714817"/>
    </source>
</evidence>
<sequence length="222" mass="25139">MDLLVISNFLVKYKYKLVLSSALGILLGSLVFITRPTYFNVSQTYAILIQTEESPKPKIQLQADRLFDADSPQNEAEALTRSLAWIAQSSNFQSSIEETRIKYNKQNPQKEISANTKMKVQNPAPHILLTTTVARDRESAFWYHKVLEQALQAQIFDLNPTIEPDLKLIVLNEQPEIKEVKAALLYWTIVGTALGFGGGAFFLATREYVSMQQNTVKKAKRN</sequence>
<evidence type="ECO:0000313" key="2">
    <source>
        <dbReference type="EMBL" id="MCA9302340.1"/>
    </source>
</evidence>
<keyword evidence="1" id="KW-0812">Transmembrane</keyword>
<dbReference type="Proteomes" id="UP000714817">
    <property type="component" value="Unassembled WGS sequence"/>
</dbReference>
<feature type="transmembrane region" description="Helical" evidence="1">
    <location>
        <begin position="184"/>
        <end position="204"/>
    </location>
</feature>